<dbReference type="InterPro" id="IPR037069">
    <property type="entry name" value="AcylCoA_DH/ox_N_sf"/>
</dbReference>
<dbReference type="InterPro" id="IPR009100">
    <property type="entry name" value="AcylCoA_DH/oxidase_NM_dom_sf"/>
</dbReference>
<dbReference type="InterPro" id="IPR013786">
    <property type="entry name" value="AcylCoA_DH/ox_N"/>
</dbReference>
<dbReference type="GO" id="GO:0016627">
    <property type="term" value="F:oxidoreductase activity, acting on the CH-CH group of donors"/>
    <property type="evidence" value="ECO:0007669"/>
    <property type="project" value="InterPro"/>
</dbReference>
<dbReference type="GO" id="GO:0050660">
    <property type="term" value="F:flavin adenine dinucleotide binding"/>
    <property type="evidence" value="ECO:0007669"/>
    <property type="project" value="InterPro"/>
</dbReference>
<organism evidence="2 3">
    <name type="scientific">Agrobacterium tumefaciens</name>
    <dbReference type="NCBI Taxonomy" id="358"/>
    <lineage>
        <taxon>Bacteria</taxon>
        <taxon>Pseudomonadati</taxon>
        <taxon>Pseudomonadota</taxon>
        <taxon>Alphaproteobacteria</taxon>
        <taxon>Hyphomicrobiales</taxon>
        <taxon>Rhizobiaceae</taxon>
        <taxon>Rhizobium/Agrobacterium group</taxon>
        <taxon>Agrobacterium</taxon>
        <taxon>Agrobacterium tumefaciens complex</taxon>
    </lineage>
</organism>
<accession>A0A546Y273</accession>
<dbReference type="Gene3D" id="1.10.540.10">
    <property type="entry name" value="Acyl-CoA dehydrogenase/oxidase, N-terminal domain"/>
    <property type="match status" value="1"/>
</dbReference>
<dbReference type="Pfam" id="PF02771">
    <property type="entry name" value="Acyl-CoA_dh_N"/>
    <property type="match status" value="1"/>
</dbReference>
<feature type="domain" description="Acyl-CoA dehydrogenase/oxidase N-terminal" evidence="1">
    <location>
        <begin position="28"/>
        <end position="115"/>
    </location>
</feature>
<comment type="caution">
    <text evidence="2">The sequence shown here is derived from an EMBL/GenBank/DDBJ whole genome shotgun (WGS) entry which is preliminary data.</text>
</comment>
<dbReference type="RefSeq" id="WP_142855959.1">
    <property type="nucleotide sequence ID" value="NZ_SGOE01000002.1"/>
</dbReference>
<sequence length="314" mass="32847">MGSVTPLGERIRFVPPRLGADGDVLTVARAIAEQCPFESAGQVHARIARSGLLALSVPNELGGADITNDILAQALSIIAVASAGAARDLIEHFTALEFIRNAGSEEQRAALFARLDLGETFALVSSHAGVEQPVPMIDDDYALRLPDDVARSVTTDADWIVVPAVNAAGKALLVVLRNRPDTSWDGLLRADQVTFLAQGAGNLAASVATLLKAAVALGEKQRELSALLIDRLADEGAAQPAIGEVFLAIELLKAQISGLAAHIDAAQVGSENVTFRSVRNSAITLEILMARLGLIDGSGESGLLASLGDDLRRQ</sequence>
<name>A0A546Y273_AGRTU</name>
<dbReference type="EMBL" id="SGOE01000002">
    <property type="protein sequence ID" value="TRB07098.1"/>
    <property type="molecule type" value="Genomic_DNA"/>
</dbReference>
<dbReference type="Proteomes" id="UP000317023">
    <property type="component" value="Unassembled WGS sequence"/>
</dbReference>
<protein>
    <submittedName>
        <fullName evidence="2">Acyl-CoA dehydrogenase</fullName>
    </submittedName>
</protein>
<dbReference type="AlphaFoldDB" id="A0A546Y273"/>
<gene>
    <name evidence="2" type="ORF">EXN61_08155</name>
</gene>
<reference evidence="2 3" key="1">
    <citation type="journal article" date="2019" name="Appl. Microbiol. Biotechnol.">
        <title>Differential efficiency of wild type rhizogenic strains for rol gene transformation of plants.</title>
        <authorList>
            <person name="Desmet S."/>
            <person name="De Keyser E."/>
            <person name="Van Vaerenbergh J."/>
            <person name="Baeyen S."/>
            <person name="Van Huylenbroeck J."/>
            <person name="Geelen D."/>
            <person name="Dhooghe E."/>
        </authorList>
    </citation>
    <scope>NUCLEOTIDE SEQUENCE [LARGE SCALE GENOMIC DNA]</scope>
    <source>
        <strain evidence="2 3">MAFF210266</strain>
    </source>
</reference>
<proteinExistence type="predicted"/>
<evidence type="ECO:0000313" key="2">
    <source>
        <dbReference type="EMBL" id="TRB07098.1"/>
    </source>
</evidence>
<evidence type="ECO:0000313" key="3">
    <source>
        <dbReference type="Proteomes" id="UP000317023"/>
    </source>
</evidence>
<dbReference type="SUPFAM" id="SSF56645">
    <property type="entry name" value="Acyl-CoA dehydrogenase NM domain-like"/>
    <property type="match status" value="1"/>
</dbReference>
<evidence type="ECO:0000259" key="1">
    <source>
        <dbReference type="Pfam" id="PF02771"/>
    </source>
</evidence>